<dbReference type="Pfam" id="PF04480">
    <property type="entry name" value="DUF559"/>
    <property type="match status" value="1"/>
</dbReference>
<dbReference type="RefSeq" id="WP_184256482.1">
    <property type="nucleotide sequence ID" value="NZ_JACHIH010000008.1"/>
</dbReference>
<evidence type="ECO:0000313" key="3">
    <source>
        <dbReference type="Proteomes" id="UP000542353"/>
    </source>
</evidence>
<dbReference type="AlphaFoldDB" id="A0A7W7Z313"/>
<reference evidence="2 3" key="1">
    <citation type="submission" date="2020-08" db="EMBL/GenBank/DDBJ databases">
        <title>Genomic Encyclopedia of Type Strains, Phase IV (KMG-IV): sequencing the most valuable type-strain genomes for metagenomic binning, comparative biology and taxonomic classification.</title>
        <authorList>
            <person name="Goeker M."/>
        </authorList>
    </citation>
    <scope>NUCLEOTIDE SEQUENCE [LARGE SCALE GENOMIC DNA]</scope>
    <source>
        <strain evidence="2 3">DSM 12706</strain>
    </source>
</reference>
<keyword evidence="2" id="KW-0540">Nuclease</keyword>
<dbReference type="Proteomes" id="UP000542353">
    <property type="component" value="Unassembled WGS sequence"/>
</dbReference>
<dbReference type="GO" id="GO:0004519">
    <property type="term" value="F:endonuclease activity"/>
    <property type="evidence" value="ECO:0007669"/>
    <property type="project" value="UniProtKB-KW"/>
</dbReference>
<organism evidence="2 3">
    <name type="scientific">Rhodopseudomonas rhenobacensis</name>
    <dbReference type="NCBI Taxonomy" id="87461"/>
    <lineage>
        <taxon>Bacteria</taxon>
        <taxon>Pseudomonadati</taxon>
        <taxon>Pseudomonadota</taxon>
        <taxon>Alphaproteobacteria</taxon>
        <taxon>Hyphomicrobiales</taxon>
        <taxon>Nitrobacteraceae</taxon>
        <taxon>Rhodopseudomonas</taxon>
    </lineage>
</organism>
<sequence length="121" mass="13868">MREANDVQTARARRLRRAATDAENALWQRLRARALDGHKFVRQEPVGPYTVDLICRERRLIIEVDGGQHADSATDAARDQWLRDHNYRVLRFWNNDVLSNMTGVLETIAAALAEAPPHPDR</sequence>
<keyword evidence="2" id="KW-0255">Endonuclease</keyword>
<dbReference type="InterPro" id="IPR007569">
    <property type="entry name" value="DUF559"/>
</dbReference>
<dbReference type="PANTHER" id="PTHR38590">
    <property type="entry name" value="BLL0828 PROTEIN"/>
    <property type="match status" value="1"/>
</dbReference>
<keyword evidence="3" id="KW-1185">Reference proteome</keyword>
<dbReference type="CDD" id="cd01038">
    <property type="entry name" value="Endonuclease_DUF559"/>
    <property type="match status" value="1"/>
</dbReference>
<gene>
    <name evidence="2" type="ORF">HNR60_001786</name>
</gene>
<evidence type="ECO:0000313" key="2">
    <source>
        <dbReference type="EMBL" id="MBB5047034.1"/>
    </source>
</evidence>
<dbReference type="InterPro" id="IPR047216">
    <property type="entry name" value="Endonuclease_DUF559_bact"/>
</dbReference>
<dbReference type="EMBL" id="JACHIH010000008">
    <property type="protein sequence ID" value="MBB5047034.1"/>
    <property type="molecule type" value="Genomic_DNA"/>
</dbReference>
<name>A0A7W7Z313_9BRAD</name>
<dbReference type="Gene3D" id="3.40.960.10">
    <property type="entry name" value="VSR Endonuclease"/>
    <property type="match status" value="1"/>
</dbReference>
<protein>
    <submittedName>
        <fullName evidence="2">Very-short-patch-repair endonuclease</fullName>
    </submittedName>
</protein>
<accession>A0A7W7Z313</accession>
<comment type="caution">
    <text evidence="2">The sequence shown here is derived from an EMBL/GenBank/DDBJ whole genome shotgun (WGS) entry which is preliminary data.</text>
</comment>
<proteinExistence type="predicted"/>
<feature type="domain" description="DUF559" evidence="1">
    <location>
        <begin position="8"/>
        <end position="112"/>
    </location>
</feature>
<dbReference type="PANTHER" id="PTHR38590:SF1">
    <property type="entry name" value="BLL0828 PROTEIN"/>
    <property type="match status" value="1"/>
</dbReference>
<dbReference type="SUPFAM" id="SSF52980">
    <property type="entry name" value="Restriction endonuclease-like"/>
    <property type="match status" value="1"/>
</dbReference>
<evidence type="ECO:0000259" key="1">
    <source>
        <dbReference type="Pfam" id="PF04480"/>
    </source>
</evidence>
<dbReference type="InterPro" id="IPR011335">
    <property type="entry name" value="Restrct_endonuc-II-like"/>
</dbReference>
<keyword evidence="2" id="KW-0378">Hydrolase</keyword>